<dbReference type="GO" id="GO:0004674">
    <property type="term" value="F:protein serine/threonine kinase activity"/>
    <property type="evidence" value="ECO:0007669"/>
    <property type="project" value="UniProtKB-KW"/>
</dbReference>
<keyword evidence="2" id="KW-0723">Serine/threonine-protein kinase</keyword>
<proteinExistence type="predicted"/>
<name>A0ABR9CNC5_9HYPH</name>
<feature type="domain" description="HPr kinase/phosphorylase C-terminal" evidence="1">
    <location>
        <begin position="5"/>
        <end position="76"/>
    </location>
</feature>
<evidence type="ECO:0000259" key="1">
    <source>
        <dbReference type="Pfam" id="PF07475"/>
    </source>
</evidence>
<organism evidence="2 3">
    <name type="scientific">Roseibium litorale</name>
    <dbReference type="NCBI Taxonomy" id="2803841"/>
    <lineage>
        <taxon>Bacteria</taxon>
        <taxon>Pseudomonadati</taxon>
        <taxon>Pseudomonadota</taxon>
        <taxon>Alphaproteobacteria</taxon>
        <taxon>Hyphomicrobiales</taxon>
        <taxon>Stappiaceae</taxon>
        <taxon>Roseibium</taxon>
    </lineage>
</organism>
<accession>A0ABR9CNC5</accession>
<gene>
    <name evidence="2" type="ORF">IG616_09460</name>
</gene>
<reference evidence="3" key="1">
    <citation type="submission" date="2020-09" db="EMBL/GenBank/DDBJ databases">
        <title>The genome sequence of strain Labrenzia suaedae 4C16A.</title>
        <authorList>
            <person name="Liu Y."/>
        </authorList>
    </citation>
    <scope>NUCLEOTIDE SEQUENCE [LARGE SCALE GENOMIC DNA]</scope>
    <source>
        <strain evidence="3">4C16A</strain>
    </source>
</reference>
<dbReference type="SUPFAM" id="SSF53795">
    <property type="entry name" value="PEP carboxykinase-like"/>
    <property type="match status" value="1"/>
</dbReference>
<dbReference type="Pfam" id="PF07475">
    <property type="entry name" value="Hpr_kinase_C"/>
    <property type="match status" value="1"/>
</dbReference>
<dbReference type="EMBL" id="JACYXI010000005">
    <property type="protein sequence ID" value="MBD8891776.1"/>
    <property type="molecule type" value="Genomic_DNA"/>
</dbReference>
<comment type="caution">
    <text evidence="2">The sequence shown here is derived from an EMBL/GenBank/DDBJ whole genome shotgun (WGS) entry which is preliminary data.</text>
</comment>
<keyword evidence="2" id="KW-0808">Transferase</keyword>
<dbReference type="InterPro" id="IPR027417">
    <property type="entry name" value="P-loop_NTPase"/>
</dbReference>
<protein>
    <submittedName>
        <fullName evidence="2">Serine/threonine protein kinase</fullName>
    </submittedName>
</protein>
<keyword evidence="3" id="KW-1185">Reference proteome</keyword>
<evidence type="ECO:0000313" key="3">
    <source>
        <dbReference type="Proteomes" id="UP000632063"/>
    </source>
</evidence>
<sequence length="145" mass="15661">MIGPFGILLRGASGSGKSALADVLVQHARSGGHFAALVSDDRTVLARGGKGQLTARPARNLEGLIEVRGAGIFRVPHEKAAVVRLAVDLLPPARIDRLPEWQITETVLEGVRVPRIEVAENLPQEAIRRIRWAFLGLFPNSSGYL</sequence>
<reference evidence="2 3" key="2">
    <citation type="journal article" date="2021" name="Int. J. Syst. Evol. Microbiol.">
        <title>Roseibium litorale sp. nov., isolated from a tidal flat sediment and proposal for the reclassification of Labrenzia polysiphoniae as Roseibium polysiphoniae comb. nov.</title>
        <authorList>
            <person name="Liu Y."/>
            <person name="Pei T."/>
            <person name="Du J."/>
            <person name="Chao M."/>
            <person name="Deng M.R."/>
            <person name="Zhu H."/>
        </authorList>
    </citation>
    <scope>NUCLEOTIDE SEQUENCE [LARGE SCALE GENOMIC DNA]</scope>
    <source>
        <strain evidence="2 3">4C16A</strain>
    </source>
</reference>
<dbReference type="InterPro" id="IPR011104">
    <property type="entry name" value="Hpr_kin/Pase_C"/>
</dbReference>
<dbReference type="Gene3D" id="3.40.50.300">
    <property type="entry name" value="P-loop containing nucleotide triphosphate hydrolases"/>
    <property type="match status" value="1"/>
</dbReference>
<keyword evidence="2" id="KW-0418">Kinase</keyword>
<dbReference type="Proteomes" id="UP000632063">
    <property type="component" value="Unassembled WGS sequence"/>
</dbReference>
<evidence type="ECO:0000313" key="2">
    <source>
        <dbReference type="EMBL" id="MBD8891776.1"/>
    </source>
</evidence>